<dbReference type="Proteomes" id="UP000215509">
    <property type="component" value="Unassembled WGS sequence"/>
</dbReference>
<keyword evidence="3" id="KW-1185">Reference proteome</keyword>
<evidence type="ECO:0000313" key="3">
    <source>
        <dbReference type="Proteomes" id="UP000215509"/>
    </source>
</evidence>
<evidence type="ECO:0000259" key="1">
    <source>
        <dbReference type="Pfam" id="PF07484"/>
    </source>
</evidence>
<dbReference type="RefSeq" id="WP_094015513.1">
    <property type="nucleotide sequence ID" value="NZ_NMQW01000019.1"/>
</dbReference>
<dbReference type="EMBL" id="NMQW01000019">
    <property type="protein sequence ID" value="OXM85708.1"/>
    <property type="molecule type" value="Genomic_DNA"/>
</dbReference>
<dbReference type="SUPFAM" id="SSF88874">
    <property type="entry name" value="Receptor-binding domain of short tail fibre protein gp12"/>
    <property type="match status" value="1"/>
</dbReference>
<dbReference type="OrthoDB" id="9810174at2"/>
<proteinExistence type="predicted"/>
<dbReference type="AlphaFoldDB" id="A0A229UQI7"/>
<gene>
    <name evidence="2" type="ORF">CF651_14130</name>
</gene>
<comment type="caution">
    <text evidence="2">The sequence shown here is derived from an EMBL/GenBank/DDBJ whole genome shotgun (WGS) entry which is preliminary data.</text>
</comment>
<evidence type="ECO:0000313" key="2">
    <source>
        <dbReference type="EMBL" id="OXM85708.1"/>
    </source>
</evidence>
<dbReference type="InterPro" id="IPR037053">
    <property type="entry name" value="Phage_tail_collar_dom_sf"/>
</dbReference>
<dbReference type="Gene3D" id="3.90.1340.10">
    <property type="entry name" value="Phage tail collar domain"/>
    <property type="match status" value="1"/>
</dbReference>
<dbReference type="InterPro" id="IPR011083">
    <property type="entry name" value="Phage_tail_collar_dom"/>
</dbReference>
<name>A0A229UQI7_9BACL</name>
<reference evidence="2 3" key="1">
    <citation type="submission" date="2017-07" db="EMBL/GenBank/DDBJ databases">
        <title>Genome sequencing and assembly of Paenibacillus rigui.</title>
        <authorList>
            <person name="Mayilraj S."/>
        </authorList>
    </citation>
    <scope>NUCLEOTIDE SEQUENCE [LARGE SCALE GENOMIC DNA]</scope>
    <source>
        <strain evidence="2 3">JCM 16352</strain>
    </source>
</reference>
<accession>A0A229UQI7</accession>
<dbReference type="Pfam" id="PF07484">
    <property type="entry name" value="Collar"/>
    <property type="match status" value="1"/>
</dbReference>
<organism evidence="2 3">
    <name type="scientific">Paenibacillus rigui</name>
    <dbReference type="NCBI Taxonomy" id="554312"/>
    <lineage>
        <taxon>Bacteria</taxon>
        <taxon>Bacillati</taxon>
        <taxon>Bacillota</taxon>
        <taxon>Bacilli</taxon>
        <taxon>Bacillales</taxon>
        <taxon>Paenibacillaceae</taxon>
        <taxon>Paenibacillus</taxon>
    </lineage>
</organism>
<sequence>MSEPYLAEIRLFSFIYPPKGWALCNGQVLQINQNQALFSLLGTAYGGNGMTTFALPDLRGRVPAGMGTKIMLGASAGEEAHTLTINELPPHSHAVNGSKNIANSTTAANSTWAITAASSYNVQGAVNTGLNAAGSAALANTGGGQPHYNMQPFLTLNFCIALQGIFPSRN</sequence>
<feature type="domain" description="Phage tail collar" evidence="1">
    <location>
        <begin position="8"/>
        <end position="63"/>
    </location>
</feature>
<protein>
    <submittedName>
        <fullName evidence="2">Phage tail protein</fullName>
    </submittedName>
</protein>